<organism evidence="3 4">
    <name type="scientific">Mikania micrantha</name>
    <name type="common">bitter vine</name>
    <dbReference type="NCBI Taxonomy" id="192012"/>
    <lineage>
        <taxon>Eukaryota</taxon>
        <taxon>Viridiplantae</taxon>
        <taxon>Streptophyta</taxon>
        <taxon>Embryophyta</taxon>
        <taxon>Tracheophyta</taxon>
        <taxon>Spermatophyta</taxon>
        <taxon>Magnoliopsida</taxon>
        <taxon>eudicotyledons</taxon>
        <taxon>Gunneridae</taxon>
        <taxon>Pentapetalae</taxon>
        <taxon>asterids</taxon>
        <taxon>campanulids</taxon>
        <taxon>Asterales</taxon>
        <taxon>Asteraceae</taxon>
        <taxon>Asteroideae</taxon>
        <taxon>Heliantheae alliance</taxon>
        <taxon>Eupatorieae</taxon>
        <taxon>Mikania</taxon>
    </lineage>
</organism>
<feature type="region of interest" description="Disordered" evidence="1">
    <location>
        <begin position="30"/>
        <end position="49"/>
    </location>
</feature>
<dbReference type="InterPro" id="IPR024752">
    <property type="entry name" value="Myb/SANT-like_dom"/>
</dbReference>
<name>A0A5N6MJ64_9ASTR</name>
<proteinExistence type="predicted"/>
<evidence type="ECO:0000256" key="1">
    <source>
        <dbReference type="SAM" id="MobiDB-lite"/>
    </source>
</evidence>
<evidence type="ECO:0000313" key="4">
    <source>
        <dbReference type="Proteomes" id="UP000326396"/>
    </source>
</evidence>
<dbReference type="OrthoDB" id="611564at2759"/>
<dbReference type="Pfam" id="PF12776">
    <property type="entry name" value="Myb_DNA-bind_3"/>
    <property type="match status" value="1"/>
</dbReference>
<dbReference type="EMBL" id="SZYD01000015">
    <property type="protein sequence ID" value="KAD3640019.1"/>
    <property type="molecule type" value="Genomic_DNA"/>
</dbReference>
<sequence length="212" mass="24630">MDHQILNIAHVVQEEDRDKDLENEVMHEVLNATQEEDHHNSADTREGKKEQLKWTDFMDEIFVQAMITEKDKGNSINGTFTSQAYINMIEELNTKLQMNFIKNHLKNHLKTLKEHFSQWYDMFQGTSLSGFSWNSNTQLIEAKDESKPDAVMLKTKKVSNYYEMLELFAKDKASGAYAETAKERNARLQKNDNIKVETIKELDDLLAANELP</sequence>
<protein>
    <recommendedName>
        <fullName evidence="2">Myb/SANT-like domain-containing protein</fullName>
    </recommendedName>
</protein>
<comment type="caution">
    <text evidence="3">The sequence shown here is derived from an EMBL/GenBank/DDBJ whole genome shotgun (WGS) entry which is preliminary data.</text>
</comment>
<accession>A0A5N6MJ64</accession>
<dbReference type="Proteomes" id="UP000326396">
    <property type="component" value="Linkage Group LG5"/>
</dbReference>
<dbReference type="PANTHER" id="PTHR46929">
    <property type="entry name" value="EXPRESSED PROTEIN"/>
    <property type="match status" value="1"/>
</dbReference>
<reference evidence="3 4" key="1">
    <citation type="submission" date="2019-05" db="EMBL/GenBank/DDBJ databases">
        <title>Mikania micrantha, genome provides insights into the molecular mechanism of rapid growth.</title>
        <authorList>
            <person name="Liu B."/>
        </authorList>
    </citation>
    <scope>NUCLEOTIDE SEQUENCE [LARGE SCALE GENOMIC DNA]</scope>
    <source>
        <strain evidence="3">NLD-2019</strain>
        <tissue evidence="3">Leaf</tissue>
    </source>
</reference>
<dbReference type="PANTHER" id="PTHR46929:SF4">
    <property type="entry name" value="MYB_SANT-LIKE DOMAIN-CONTAINING PROTEIN"/>
    <property type="match status" value="1"/>
</dbReference>
<feature type="domain" description="Myb/SANT-like" evidence="2">
    <location>
        <begin position="53"/>
        <end position="145"/>
    </location>
</feature>
<evidence type="ECO:0000313" key="3">
    <source>
        <dbReference type="EMBL" id="KAD3640019.1"/>
    </source>
</evidence>
<keyword evidence="4" id="KW-1185">Reference proteome</keyword>
<feature type="compositionally biased region" description="Basic and acidic residues" evidence="1">
    <location>
        <begin position="35"/>
        <end position="49"/>
    </location>
</feature>
<evidence type="ECO:0000259" key="2">
    <source>
        <dbReference type="Pfam" id="PF12776"/>
    </source>
</evidence>
<dbReference type="AlphaFoldDB" id="A0A5N6MJ64"/>
<gene>
    <name evidence="3" type="ORF">E3N88_29242</name>
</gene>